<evidence type="ECO:0000313" key="3">
    <source>
        <dbReference type="Proteomes" id="UP000054018"/>
    </source>
</evidence>
<organism evidence="2 3">
    <name type="scientific">Pisolithus microcarpus 441</name>
    <dbReference type="NCBI Taxonomy" id="765257"/>
    <lineage>
        <taxon>Eukaryota</taxon>
        <taxon>Fungi</taxon>
        <taxon>Dikarya</taxon>
        <taxon>Basidiomycota</taxon>
        <taxon>Agaricomycotina</taxon>
        <taxon>Agaricomycetes</taxon>
        <taxon>Agaricomycetidae</taxon>
        <taxon>Boletales</taxon>
        <taxon>Sclerodermatineae</taxon>
        <taxon>Pisolithaceae</taxon>
        <taxon>Pisolithus</taxon>
    </lineage>
</organism>
<feature type="transmembrane region" description="Helical" evidence="1">
    <location>
        <begin position="25"/>
        <end position="46"/>
    </location>
</feature>
<keyword evidence="1" id="KW-0812">Transmembrane</keyword>
<dbReference type="AlphaFoldDB" id="A0A0C9ZRV0"/>
<reference evidence="2 3" key="1">
    <citation type="submission" date="2014-04" db="EMBL/GenBank/DDBJ databases">
        <authorList>
            <consortium name="DOE Joint Genome Institute"/>
            <person name="Kuo A."/>
            <person name="Kohler A."/>
            <person name="Costa M.D."/>
            <person name="Nagy L.G."/>
            <person name="Floudas D."/>
            <person name="Copeland A."/>
            <person name="Barry K.W."/>
            <person name="Cichocki N."/>
            <person name="Veneault-Fourrey C."/>
            <person name="LaButti K."/>
            <person name="Lindquist E.A."/>
            <person name="Lipzen A."/>
            <person name="Lundell T."/>
            <person name="Morin E."/>
            <person name="Murat C."/>
            <person name="Sun H."/>
            <person name="Tunlid A."/>
            <person name="Henrissat B."/>
            <person name="Grigoriev I.V."/>
            <person name="Hibbett D.S."/>
            <person name="Martin F."/>
            <person name="Nordberg H.P."/>
            <person name="Cantor M.N."/>
            <person name="Hua S.X."/>
        </authorList>
    </citation>
    <scope>NUCLEOTIDE SEQUENCE [LARGE SCALE GENOMIC DNA]</scope>
    <source>
        <strain evidence="2 3">441</strain>
    </source>
</reference>
<evidence type="ECO:0000256" key="1">
    <source>
        <dbReference type="SAM" id="Phobius"/>
    </source>
</evidence>
<keyword evidence="3" id="KW-1185">Reference proteome</keyword>
<dbReference type="OrthoDB" id="2666619at2759"/>
<reference evidence="3" key="2">
    <citation type="submission" date="2015-01" db="EMBL/GenBank/DDBJ databases">
        <title>Evolutionary Origins and Diversification of the Mycorrhizal Mutualists.</title>
        <authorList>
            <consortium name="DOE Joint Genome Institute"/>
            <consortium name="Mycorrhizal Genomics Consortium"/>
            <person name="Kohler A."/>
            <person name="Kuo A."/>
            <person name="Nagy L.G."/>
            <person name="Floudas D."/>
            <person name="Copeland A."/>
            <person name="Barry K.W."/>
            <person name="Cichocki N."/>
            <person name="Veneault-Fourrey C."/>
            <person name="LaButti K."/>
            <person name="Lindquist E.A."/>
            <person name="Lipzen A."/>
            <person name="Lundell T."/>
            <person name="Morin E."/>
            <person name="Murat C."/>
            <person name="Riley R."/>
            <person name="Ohm R."/>
            <person name="Sun H."/>
            <person name="Tunlid A."/>
            <person name="Henrissat B."/>
            <person name="Grigoriev I.V."/>
            <person name="Hibbett D.S."/>
            <person name="Martin F."/>
        </authorList>
    </citation>
    <scope>NUCLEOTIDE SEQUENCE [LARGE SCALE GENOMIC DNA]</scope>
    <source>
        <strain evidence="3">441</strain>
    </source>
</reference>
<name>A0A0C9ZRV0_9AGAM</name>
<evidence type="ECO:0000313" key="2">
    <source>
        <dbReference type="EMBL" id="KIK28814.1"/>
    </source>
</evidence>
<dbReference type="Proteomes" id="UP000054018">
    <property type="component" value="Unassembled WGS sequence"/>
</dbReference>
<gene>
    <name evidence="2" type="ORF">PISMIDRAFT_673024</name>
</gene>
<proteinExistence type="predicted"/>
<dbReference type="HOGENOM" id="CLU_2873960_0_0_1"/>
<keyword evidence="1" id="KW-1133">Transmembrane helix</keyword>
<accession>A0A0C9ZRV0</accession>
<protein>
    <submittedName>
        <fullName evidence="2">Uncharacterized protein</fullName>
    </submittedName>
</protein>
<dbReference type="EMBL" id="KN833691">
    <property type="protein sequence ID" value="KIK28814.1"/>
    <property type="molecule type" value="Genomic_DNA"/>
</dbReference>
<sequence length="67" mass="7768">MSFLGVDEDKIVEQLKPELQKLVDAVTGLASTLALATIICAIVYIYRQLREERRAKEYHSRRMMAER</sequence>
<keyword evidence="1" id="KW-0472">Membrane</keyword>